<dbReference type="InterPro" id="IPR005814">
    <property type="entry name" value="Aminotrans_3"/>
</dbReference>
<gene>
    <name evidence="5" type="ORF">Scaly_0968600</name>
</gene>
<dbReference type="PANTHER" id="PTHR43713">
    <property type="entry name" value="GLUTAMATE-1-SEMIALDEHYDE 2,1-AMINOMUTASE"/>
    <property type="match status" value="1"/>
</dbReference>
<evidence type="ECO:0000256" key="4">
    <source>
        <dbReference type="RuleBase" id="RU003560"/>
    </source>
</evidence>
<dbReference type="GO" id="GO:0009507">
    <property type="term" value="C:chloroplast"/>
    <property type="evidence" value="ECO:0007669"/>
    <property type="project" value="TreeGrafter"/>
</dbReference>
<dbReference type="InterPro" id="IPR015421">
    <property type="entry name" value="PyrdxlP-dep_Trfase_major"/>
</dbReference>
<dbReference type="SUPFAM" id="SSF53383">
    <property type="entry name" value="PLP-dependent transferases"/>
    <property type="match status" value="2"/>
</dbReference>
<evidence type="ECO:0000256" key="1">
    <source>
        <dbReference type="ARBA" id="ARBA00001579"/>
    </source>
</evidence>
<evidence type="ECO:0000256" key="3">
    <source>
        <dbReference type="ARBA" id="ARBA00022898"/>
    </source>
</evidence>
<accession>A0AAW2QY39</accession>
<comment type="catalytic activity">
    <reaction evidence="1">
        <text>(S)-4-amino-5-oxopentanoate = 5-aminolevulinate</text>
        <dbReference type="Rhea" id="RHEA:14265"/>
        <dbReference type="ChEBI" id="CHEBI:57501"/>
        <dbReference type="ChEBI" id="CHEBI:356416"/>
        <dbReference type="EC" id="5.4.3.8"/>
    </reaction>
</comment>
<comment type="cofactor">
    <cofactor evidence="2">
        <name>pyridoxal 5'-phosphate</name>
        <dbReference type="ChEBI" id="CHEBI:597326"/>
    </cofactor>
</comment>
<dbReference type="Pfam" id="PF00202">
    <property type="entry name" value="Aminotran_3"/>
    <property type="match status" value="1"/>
</dbReference>
<comment type="similarity">
    <text evidence="4">Belongs to the class-III pyridoxal-phosphate-dependent aminotransferase family.</text>
</comment>
<dbReference type="InterPro" id="IPR015422">
    <property type="entry name" value="PyrdxlP-dep_Trfase_small"/>
</dbReference>
<proteinExistence type="inferred from homology"/>
<keyword evidence="3 4" id="KW-0663">Pyridoxal phosphate</keyword>
<organism evidence="5">
    <name type="scientific">Sesamum calycinum</name>
    <dbReference type="NCBI Taxonomy" id="2727403"/>
    <lineage>
        <taxon>Eukaryota</taxon>
        <taxon>Viridiplantae</taxon>
        <taxon>Streptophyta</taxon>
        <taxon>Embryophyta</taxon>
        <taxon>Tracheophyta</taxon>
        <taxon>Spermatophyta</taxon>
        <taxon>Magnoliopsida</taxon>
        <taxon>eudicotyledons</taxon>
        <taxon>Gunneridae</taxon>
        <taxon>Pentapetalae</taxon>
        <taxon>asterids</taxon>
        <taxon>lamiids</taxon>
        <taxon>Lamiales</taxon>
        <taxon>Pedaliaceae</taxon>
        <taxon>Sesamum</taxon>
    </lineage>
</organism>
<dbReference type="EMBL" id="JACGWM010000005">
    <property type="protein sequence ID" value="KAL0372870.1"/>
    <property type="molecule type" value="Genomic_DNA"/>
</dbReference>
<dbReference type="GO" id="GO:0042286">
    <property type="term" value="F:glutamate-1-semialdehyde 2,1-aminomutase activity"/>
    <property type="evidence" value="ECO:0007669"/>
    <property type="project" value="UniProtKB-EC"/>
</dbReference>
<dbReference type="Gene3D" id="3.90.1150.10">
    <property type="entry name" value="Aspartate Aminotransferase, domain 1"/>
    <property type="match status" value="2"/>
</dbReference>
<dbReference type="InterPro" id="IPR015424">
    <property type="entry name" value="PyrdxlP-dep_Trfase"/>
</dbReference>
<reference evidence="5" key="1">
    <citation type="submission" date="2020-06" db="EMBL/GenBank/DDBJ databases">
        <authorList>
            <person name="Li T."/>
            <person name="Hu X."/>
            <person name="Zhang T."/>
            <person name="Song X."/>
            <person name="Zhang H."/>
            <person name="Dai N."/>
            <person name="Sheng W."/>
            <person name="Hou X."/>
            <person name="Wei L."/>
        </authorList>
    </citation>
    <scope>NUCLEOTIDE SEQUENCE</scope>
    <source>
        <strain evidence="5">KEN8</strain>
        <tissue evidence="5">Leaf</tissue>
    </source>
</reference>
<comment type="caution">
    <text evidence="5">The sequence shown here is derived from an EMBL/GenBank/DDBJ whole genome shotgun (WGS) entry which is preliminary data.</text>
</comment>
<dbReference type="PANTHER" id="PTHR43713:SF3">
    <property type="entry name" value="GLUTAMATE-1-SEMIALDEHYDE 2,1-AMINOMUTASE 1, CHLOROPLASTIC-RELATED"/>
    <property type="match status" value="1"/>
</dbReference>
<dbReference type="GO" id="GO:0008483">
    <property type="term" value="F:transaminase activity"/>
    <property type="evidence" value="ECO:0007669"/>
    <property type="project" value="InterPro"/>
</dbReference>
<evidence type="ECO:0000313" key="5">
    <source>
        <dbReference type="EMBL" id="KAL0372870.1"/>
    </source>
</evidence>
<reference evidence="5" key="2">
    <citation type="journal article" date="2024" name="Plant">
        <title>Genomic evolution and insights into agronomic trait innovations of Sesamum species.</title>
        <authorList>
            <person name="Miao H."/>
            <person name="Wang L."/>
            <person name="Qu L."/>
            <person name="Liu H."/>
            <person name="Sun Y."/>
            <person name="Le M."/>
            <person name="Wang Q."/>
            <person name="Wei S."/>
            <person name="Zheng Y."/>
            <person name="Lin W."/>
            <person name="Duan Y."/>
            <person name="Cao H."/>
            <person name="Xiong S."/>
            <person name="Wang X."/>
            <person name="Wei L."/>
            <person name="Li C."/>
            <person name="Ma Q."/>
            <person name="Ju M."/>
            <person name="Zhao R."/>
            <person name="Li G."/>
            <person name="Mu C."/>
            <person name="Tian Q."/>
            <person name="Mei H."/>
            <person name="Zhang T."/>
            <person name="Gao T."/>
            <person name="Zhang H."/>
        </authorList>
    </citation>
    <scope>NUCLEOTIDE SEQUENCE</scope>
    <source>
        <strain evidence="5">KEN8</strain>
    </source>
</reference>
<dbReference type="Gene3D" id="3.40.640.10">
    <property type="entry name" value="Type I PLP-dependent aspartate aminotransferase-like (Major domain)"/>
    <property type="match status" value="1"/>
</dbReference>
<name>A0AAW2QY39_9LAMI</name>
<sequence>MATDIPSSLENTRDNYAMRPSLIGEIEVHVLKVKTALKDRLRPRNRSLENHPPNASIAGHRLRHQCPRMAAAITGVGVSCPSKLSQTAVGRRQKRCASVVRMTLVEEQKKTYTLKKSEEAFNAAKAYISKSILEYNIKIPWALACGIDGNEYIDYVGSWGPAIIGHADDEVLAALAETMKKGTSFGAPCLLENVLAEMVISAVPSIEMVRFVNSGTEACMGVLRLARAFTGREKIIKFEGCYHGHADPFLVKGEVGLDYLDSLGILDAGKKAGHAISGGYINGMFGFFFTDGPVYNFGDAKKSDTAKFAKFYRGMLEEGVYFAPSQFEAGFTSLAHTPEDIQQTIAAAEKVFRTL</sequence>
<protein>
    <submittedName>
        <fullName evidence="5">Glutamate-1-semialdehyde 2,1-aminomutase, chloroplastic</fullName>
    </submittedName>
</protein>
<dbReference type="AlphaFoldDB" id="A0AAW2QY39"/>
<dbReference type="GO" id="GO:0030170">
    <property type="term" value="F:pyridoxal phosphate binding"/>
    <property type="evidence" value="ECO:0007669"/>
    <property type="project" value="InterPro"/>
</dbReference>
<evidence type="ECO:0000256" key="2">
    <source>
        <dbReference type="ARBA" id="ARBA00001933"/>
    </source>
</evidence>